<keyword evidence="2" id="KW-1133">Transmembrane helix</keyword>
<feature type="transmembrane region" description="Helical" evidence="2">
    <location>
        <begin position="332"/>
        <end position="355"/>
    </location>
</feature>
<dbReference type="OrthoDB" id="3013353at2759"/>
<dbReference type="Proteomes" id="UP000054270">
    <property type="component" value="Unassembled WGS sequence"/>
</dbReference>
<gene>
    <name evidence="3" type="ORF">HYPSUDRAFT_92250</name>
</gene>
<dbReference type="Gene3D" id="2.60.120.260">
    <property type="entry name" value="Galactose-binding domain-like"/>
    <property type="match status" value="1"/>
</dbReference>
<proteinExistence type="predicted"/>
<feature type="compositionally biased region" description="Low complexity" evidence="1">
    <location>
        <begin position="304"/>
        <end position="315"/>
    </location>
</feature>
<feature type="region of interest" description="Disordered" evidence="1">
    <location>
        <begin position="421"/>
        <end position="492"/>
    </location>
</feature>
<feature type="region of interest" description="Disordered" evidence="1">
    <location>
        <begin position="304"/>
        <end position="329"/>
    </location>
</feature>
<keyword evidence="2" id="KW-0812">Transmembrane</keyword>
<dbReference type="AlphaFoldDB" id="A0A0D2KJB0"/>
<evidence type="ECO:0000256" key="2">
    <source>
        <dbReference type="SAM" id="Phobius"/>
    </source>
</evidence>
<evidence type="ECO:0000256" key="1">
    <source>
        <dbReference type="SAM" id="MobiDB-lite"/>
    </source>
</evidence>
<accession>A0A0D2KJB0</accession>
<organism evidence="3 4">
    <name type="scientific">Hypholoma sublateritium (strain FD-334 SS-4)</name>
    <dbReference type="NCBI Taxonomy" id="945553"/>
    <lineage>
        <taxon>Eukaryota</taxon>
        <taxon>Fungi</taxon>
        <taxon>Dikarya</taxon>
        <taxon>Basidiomycota</taxon>
        <taxon>Agaricomycotina</taxon>
        <taxon>Agaricomycetes</taxon>
        <taxon>Agaricomycetidae</taxon>
        <taxon>Agaricales</taxon>
        <taxon>Agaricineae</taxon>
        <taxon>Strophariaceae</taxon>
        <taxon>Hypholoma</taxon>
    </lineage>
</organism>
<dbReference type="EMBL" id="KN817668">
    <property type="protein sequence ID" value="KJA14712.1"/>
    <property type="molecule type" value="Genomic_DNA"/>
</dbReference>
<reference evidence="4" key="1">
    <citation type="submission" date="2014-04" db="EMBL/GenBank/DDBJ databases">
        <title>Evolutionary Origins and Diversification of the Mycorrhizal Mutualists.</title>
        <authorList>
            <consortium name="DOE Joint Genome Institute"/>
            <consortium name="Mycorrhizal Genomics Consortium"/>
            <person name="Kohler A."/>
            <person name="Kuo A."/>
            <person name="Nagy L.G."/>
            <person name="Floudas D."/>
            <person name="Copeland A."/>
            <person name="Barry K.W."/>
            <person name="Cichocki N."/>
            <person name="Veneault-Fourrey C."/>
            <person name="LaButti K."/>
            <person name="Lindquist E.A."/>
            <person name="Lipzen A."/>
            <person name="Lundell T."/>
            <person name="Morin E."/>
            <person name="Murat C."/>
            <person name="Riley R."/>
            <person name="Ohm R."/>
            <person name="Sun H."/>
            <person name="Tunlid A."/>
            <person name="Henrissat B."/>
            <person name="Grigoriev I.V."/>
            <person name="Hibbett D.S."/>
            <person name="Martin F."/>
        </authorList>
    </citation>
    <scope>NUCLEOTIDE SEQUENCE [LARGE SCALE GENOMIC DNA]</scope>
    <source>
        <strain evidence="4">FD-334 SS-4</strain>
    </source>
</reference>
<feature type="compositionally biased region" description="Polar residues" evidence="1">
    <location>
        <begin position="316"/>
        <end position="325"/>
    </location>
</feature>
<evidence type="ECO:0000313" key="3">
    <source>
        <dbReference type="EMBL" id="KJA14712.1"/>
    </source>
</evidence>
<keyword evidence="4" id="KW-1185">Reference proteome</keyword>
<evidence type="ECO:0000313" key="4">
    <source>
        <dbReference type="Proteomes" id="UP000054270"/>
    </source>
</evidence>
<protein>
    <submittedName>
        <fullName evidence="3">Uncharacterized protein</fullName>
    </submittedName>
</protein>
<keyword evidence="2" id="KW-0472">Membrane</keyword>
<sequence>MTITVIVDDNDPAIVYGGAWTALHPSALGISGINQTIGNTLHNTSIGETGQESFFSYNFTGNMISVSAMMMAPSELLGGLPYAWKCTVDQQPTNPILLSAVDMPATIKLCQATDLPDGPHLFNFSFVIPEGSDIRGSVFFDYIEYHPSASGTPRTYGFTAVSFDDPSLSYFGSGPLEGWNIESTDDNTSGFLASVLNPNSTASVTLEFNGTSLTWIGFADPGFSVSSTYSIDSQPEIQFNIPPLDNAFLLPGRVLFETSPLNSNVTHTITAQYAASTLLHQLSVQSIVIGNGIVPANLSVAATTTTSSRQETGTSHVQPNTSSTRPAHHPPVPVIVGIVAGVSVVAFIVVSAIIWKRHRQRRVQHPPFVQPFSSQPASFIARLLTYPSAAAFDIKGRRRLLPPIEEPAHPGIIPPSKLATRRVSAAAADTTDPTPVPTQGADGDNEANNADSPPVRRARMRQEEDSGLRMVEQLEADEESSVVVMPPAYTAE</sequence>
<name>A0A0D2KJB0_HYPSF</name>